<dbReference type="EMBL" id="BMAW01054254">
    <property type="protein sequence ID" value="GFS95443.1"/>
    <property type="molecule type" value="Genomic_DNA"/>
</dbReference>
<sequence length="100" mass="11364">MDLDRIPVTKSGAKDHMKITVEQRIFCFQQHLSISKRLKSPLDDPMASNGSTHTTSVLKPRDLGKVSHFYLRPIAYGTTRQSLKSRHFLASNSLKITLRL</sequence>
<accession>A0A8X6N5V2</accession>
<keyword evidence="2" id="KW-1185">Reference proteome</keyword>
<name>A0A8X6N5V2_NEPPI</name>
<reference evidence="1" key="1">
    <citation type="submission" date="2020-08" db="EMBL/GenBank/DDBJ databases">
        <title>Multicomponent nature underlies the extraordinary mechanical properties of spider dragline silk.</title>
        <authorList>
            <person name="Kono N."/>
            <person name="Nakamura H."/>
            <person name="Mori M."/>
            <person name="Yoshida Y."/>
            <person name="Ohtoshi R."/>
            <person name="Malay A.D."/>
            <person name="Moran D.A.P."/>
            <person name="Tomita M."/>
            <person name="Numata K."/>
            <person name="Arakawa K."/>
        </authorList>
    </citation>
    <scope>NUCLEOTIDE SEQUENCE</scope>
</reference>
<organism evidence="1 2">
    <name type="scientific">Nephila pilipes</name>
    <name type="common">Giant wood spider</name>
    <name type="synonym">Nephila maculata</name>
    <dbReference type="NCBI Taxonomy" id="299642"/>
    <lineage>
        <taxon>Eukaryota</taxon>
        <taxon>Metazoa</taxon>
        <taxon>Ecdysozoa</taxon>
        <taxon>Arthropoda</taxon>
        <taxon>Chelicerata</taxon>
        <taxon>Arachnida</taxon>
        <taxon>Araneae</taxon>
        <taxon>Araneomorphae</taxon>
        <taxon>Entelegynae</taxon>
        <taxon>Araneoidea</taxon>
        <taxon>Nephilidae</taxon>
        <taxon>Nephila</taxon>
    </lineage>
</organism>
<dbReference type="Proteomes" id="UP000887013">
    <property type="component" value="Unassembled WGS sequence"/>
</dbReference>
<comment type="caution">
    <text evidence="1">The sequence shown here is derived from an EMBL/GenBank/DDBJ whole genome shotgun (WGS) entry which is preliminary data.</text>
</comment>
<gene>
    <name evidence="1" type="ORF">NPIL_666671</name>
</gene>
<evidence type="ECO:0000313" key="2">
    <source>
        <dbReference type="Proteomes" id="UP000887013"/>
    </source>
</evidence>
<protein>
    <submittedName>
        <fullName evidence="1">Uncharacterized protein</fullName>
    </submittedName>
</protein>
<proteinExistence type="predicted"/>
<evidence type="ECO:0000313" key="1">
    <source>
        <dbReference type="EMBL" id="GFS95443.1"/>
    </source>
</evidence>
<dbReference type="AlphaFoldDB" id="A0A8X6N5V2"/>